<feature type="coiled-coil region" evidence="1">
    <location>
        <begin position="388"/>
        <end position="440"/>
    </location>
</feature>
<name>A0A928TQX6_UNCKA</name>
<organism evidence="3 4">
    <name type="scientific">candidate division WWE3 bacterium</name>
    <dbReference type="NCBI Taxonomy" id="2053526"/>
    <lineage>
        <taxon>Bacteria</taxon>
        <taxon>Katanobacteria</taxon>
    </lineage>
</organism>
<accession>A0A928TQX6</accession>
<reference evidence="3" key="1">
    <citation type="submission" date="2020-05" db="EMBL/GenBank/DDBJ databases">
        <title>High-Quality Genomes of Partial-Nitritation/Anammox System by Hierarchical Clustering Based Hybrid Assembly.</title>
        <authorList>
            <person name="Liu L."/>
            <person name="Wang Y."/>
            <person name="Che Y."/>
            <person name="Chen Y."/>
            <person name="Xia Y."/>
            <person name="Luo R."/>
            <person name="Cheng S.H."/>
            <person name="Zheng C."/>
            <person name="Zhang T."/>
        </authorList>
    </citation>
    <scope>NUCLEOTIDE SEQUENCE</scope>
    <source>
        <strain evidence="3">H1_PAT1</strain>
    </source>
</reference>
<keyword evidence="1" id="KW-0175">Coiled coil</keyword>
<comment type="caution">
    <text evidence="3">The sequence shown here is derived from an EMBL/GenBank/DDBJ whole genome shotgun (WGS) entry which is preliminary data.</text>
</comment>
<evidence type="ECO:0000256" key="1">
    <source>
        <dbReference type="SAM" id="Coils"/>
    </source>
</evidence>
<sequence>MALDVCRMDAYTSRSMEMQKKSQKKPLFRITDIEFANSQIDDKIVGIFRFESTGPMKRGPILLVLTDIESIGYVYDQFIDALNNEAEHSRNLLSGVEHDPVTRFEKIVQNLNQAIADFLNTAQTPINWNRMNVFVIELSDDHLCMAGYGSLMNMFLQKQTDGSYRTFDLLGSLDQPPEVDPQKFFSSIICGDFKEGDILIAGSRNFERIRNELRIKERLTTLPPVTASLEIKQDLERRGIPDDFVATVITSLPAEEPAQQTLKERIGSTASILNLRKTETETTKHLGPTIAPQNADTSKGEPQAPIVGGPLGLLGKLRSLVSRQKTRDVANMVSLRGMNDGFGSWISKKRKTLMVSALLLLVGILIIGSAVKHQRAVAAEQAAWNGAYDQAKNTIERAEGEVVYSEDRARKSLAEADDILANLDAAKDERRQAIDSLRSQTEGLRAKLRRIVKVDQPKRIYSLSDGLADGALSAPLVVKGRLIVSDRSGEKLVVINPASQETFTIDMPEQSGRIIGAGEGKTSVILMTEKRKLLAVNLDTKDVSELSLGSSEAASAADMVVYANRLYILDPGTEQIWRHPNASGGFGAGQKYLEASSAKLNDAVSLAIDSNVYILKRDGSVARYYGGGQDGFALSPIDPPLTNGNHIWTDADNPYIVIADQTGKRVIMFTKEGKLVAQYMSPAFTGPTDIAVNIETKSLYIVDGNNIYELILP</sequence>
<protein>
    <submittedName>
        <fullName evidence="3">Uncharacterized protein</fullName>
    </submittedName>
</protein>
<dbReference type="InterPro" id="IPR011042">
    <property type="entry name" value="6-blade_b-propeller_TolB-like"/>
</dbReference>
<evidence type="ECO:0000313" key="3">
    <source>
        <dbReference type="EMBL" id="MBE7525456.1"/>
    </source>
</evidence>
<dbReference type="SUPFAM" id="SSF101898">
    <property type="entry name" value="NHL repeat"/>
    <property type="match status" value="1"/>
</dbReference>
<evidence type="ECO:0000256" key="2">
    <source>
        <dbReference type="SAM" id="MobiDB-lite"/>
    </source>
</evidence>
<gene>
    <name evidence="3" type="ORF">HS096_03665</name>
</gene>
<feature type="region of interest" description="Disordered" evidence="2">
    <location>
        <begin position="283"/>
        <end position="303"/>
    </location>
</feature>
<proteinExistence type="predicted"/>
<evidence type="ECO:0000313" key="4">
    <source>
        <dbReference type="Proteomes" id="UP000710385"/>
    </source>
</evidence>
<dbReference type="Proteomes" id="UP000710385">
    <property type="component" value="Unassembled WGS sequence"/>
</dbReference>
<dbReference type="EMBL" id="JABTTY010000001">
    <property type="protein sequence ID" value="MBE7525456.1"/>
    <property type="molecule type" value="Genomic_DNA"/>
</dbReference>
<dbReference type="AlphaFoldDB" id="A0A928TQX6"/>
<dbReference type="Gene3D" id="2.120.10.30">
    <property type="entry name" value="TolB, C-terminal domain"/>
    <property type="match status" value="1"/>
</dbReference>